<dbReference type="SUPFAM" id="SSF48371">
    <property type="entry name" value="ARM repeat"/>
    <property type="match status" value="2"/>
</dbReference>
<dbReference type="InterPro" id="IPR056694">
    <property type="entry name" value="DUF7792"/>
</dbReference>
<dbReference type="PANTHER" id="PTHR46168:SF9">
    <property type="entry name" value="ARMADILLO REPEAT ONLY 2"/>
    <property type="match status" value="1"/>
</dbReference>
<dbReference type="InterPro" id="IPR000225">
    <property type="entry name" value="Armadillo"/>
</dbReference>
<keyword evidence="3" id="KW-1185">Reference proteome</keyword>
<evidence type="ECO:0000313" key="3">
    <source>
        <dbReference type="Proteomes" id="UP000515124"/>
    </source>
</evidence>
<reference evidence="4" key="1">
    <citation type="submission" date="2025-08" db="UniProtKB">
        <authorList>
            <consortium name="RefSeq"/>
        </authorList>
    </citation>
    <scope>IDENTIFICATION</scope>
</reference>
<dbReference type="AlphaFoldDB" id="A0A6P5SRQ3"/>
<evidence type="ECO:0000259" key="2">
    <source>
        <dbReference type="Pfam" id="PF25055"/>
    </source>
</evidence>
<protein>
    <submittedName>
        <fullName evidence="4">Uncharacterized protein LOC110758729</fullName>
    </submittedName>
</protein>
<evidence type="ECO:0000313" key="4">
    <source>
        <dbReference type="RefSeq" id="XP_021816341.1"/>
    </source>
</evidence>
<name>A0A6P5SRQ3_PRUAV</name>
<dbReference type="Gene3D" id="1.25.10.10">
    <property type="entry name" value="Leucine-rich Repeat Variant"/>
    <property type="match status" value="3"/>
</dbReference>
<dbReference type="GeneID" id="110758729"/>
<dbReference type="KEGG" id="pavi:110758729"/>
<proteinExistence type="predicted"/>
<sequence>MVKQTLGRAIQLADQVAKALDRAVVRSTDKSFIPELKSKDEEMVGLLRQLSSIGLGTYDRPVRAIIGSVEQSLDRCLFLLLKHHCPKWIIIKIIKKRFPTLIPVVWLRKTSQLLDASISEMSWLIRFRKNKTNGRFGLNLPPITANEPMLYLVWEEIAILHDPAESYQARSSAAASLVSIAKDLDVYGKLIIRECGVEALLKLMEEGPMEAKQIAAAALGVVVYSSECAGKSVDVCKVFAKILSEGFTKVQAKVAFAVSLIAERNPKWQDAFAEHDVVRLLVGHLAFETVGWTDNLTEKRTYKTSYLKLQSRAEMVKQTLGRAIQLADQVAKALDRAVERSTDKSFIPELKSKDEEMVGLLRQLSSIGLGTYDRPVRAIIGSVEQSLDRCLFLLLKHHCPKWIIIKIIKKRFPTLIPVVWLRKTSQLLDASISEMSWLIRFRKNKTNGRFGLNLPPITANEPMLYLVWEEIAILHDPAESYQARSSAAASLVSIAKDLDVYGKLIIRECGVEALLKLMEEGPMEAKESAAAALGVVVYSSECAGKSVDVCKVFAKILSEGFTKVQAKVAFAVSLIAERNPKWQDAFAEHDVVRLLVGHLAFETVGVHSSKTHSNDNANANEDPDTIAKIKAMAAKALFRLAQENSGICRILADSTALYSFAVLLEKGCEDAQLYSVNALMAIKEVAEKDADLRIRCDLSPNSPTWKYVVDQLLLKITEKTENSYFQISCIHAIENLARTFGSIETRMIGPLVQLLNGREFNVTEETCIALTKLACTDNYFRIEHSKAIISAGGVKHLIQILYDKKVLQALALICYIALHVPDSEELAQAEVLAALTWASKLSFMTVYKELDRFLCNIPLHVPDWEELYQAGVVPMLVWETSGRYLSKEDTLRTLLQEAKSRLNLHQSKGSRGVN</sequence>
<dbReference type="Pfam" id="PF25055">
    <property type="entry name" value="DUF7792"/>
    <property type="match status" value="2"/>
</dbReference>
<feature type="domain" description="DUF7792" evidence="2">
    <location>
        <begin position="3"/>
        <end position="126"/>
    </location>
</feature>
<dbReference type="RefSeq" id="XP_021816341.1">
    <property type="nucleotide sequence ID" value="XM_021960649.1"/>
</dbReference>
<dbReference type="InterPro" id="IPR011989">
    <property type="entry name" value="ARM-like"/>
</dbReference>
<evidence type="ECO:0000256" key="1">
    <source>
        <dbReference type="ARBA" id="ARBA00022737"/>
    </source>
</evidence>
<gene>
    <name evidence="4" type="primary">LOC110758729</name>
</gene>
<dbReference type="PANTHER" id="PTHR46168">
    <property type="entry name" value="ARMADILLO REPEAT ONLY 4"/>
    <property type="match status" value="1"/>
</dbReference>
<organism evidence="3 4">
    <name type="scientific">Prunus avium</name>
    <name type="common">Cherry</name>
    <name type="synonym">Cerasus avium</name>
    <dbReference type="NCBI Taxonomy" id="42229"/>
    <lineage>
        <taxon>Eukaryota</taxon>
        <taxon>Viridiplantae</taxon>
        <taxon>Streptophyta</taxon>
        <taxon>Embryophyta</taxon>
        <taxon>Tracheophyta</taxon>
        <taxon>Spermatophyta</taxon>
        <taxon>Magnoliopsida</taxon>
        <taxon>eudicotyledons</taxon>
        <taxon>Gunneridae</taxon>
        <taxon>Pentapetalae</taxon>
        <taxon>rosids</taxon>
        <taxon>fabids</taxon>
        <taxon>Rosales</taxon>
        <taxon>Rosaceae</taxon>
        <taxon>Amygdaloideae</taxon>
        <taxon>Amygdaleae</taxon>
        <taxon>Prunus</taxon>
    </lineage>
</organism>
<keyword evidence="1" id="KW-0677">Repeat</keyword>
<accession>A0A6P5SRQ3</accession>
<dbReference type="SMART" id="SM00185">
    <property type="entry name" value="ARM"/>
    <property type="match status" value="5"/>
</dbReference>
<dbReference type="Proteomes" id="UP000515124">
    <property type="component" value="Unplaced"/>
</dbReference>
<dbReference type="InterPro" id="IPR016024">
    <property type="entry name" value="ARM-type_fold"/>
</dbReference>
<feature type="domain" description="DUF7792" evidence="2">
    <location>
        <begin position="317"/>
        <end position="440"/>
    </location>
</feature>